<evidence type="ECO:0000256" key="2">
    <source>
        <dbReference type="ARBA" id="ARBA00023125"/>
    </source>
</evidence>
<comment type="caution">
    <text evidence="5">The sequence shown here is derived from an EMBL/GenBank/DDBJ whole genome shotgun (WGS) entry which is preliminary data.</text>
</comment>
<dbReference type="GO" id="GO:0043565">
    <property type="term" value="F:sequence-specific DNA binding"/>
    <property type="evidence" value="ECO:0007669"/>
    <property type="project" value="InterPro"/>
</dbReference>
<keyword evidence="1" id="KW-0805">Transcription regulation</keyword>
<dbReference type="Gene3D" id="1.10.10.60">
    <property type="entry name" value="Homeodomain-like"/>
    <property type="match status" value="1"/>
</dbReference>
<dbReference type="AlphaFoldDB" id="A0A847SJ78"/>
<dbReference type="PANTHER" id="PTHR43280">
    <property type="entry name" value="ARAC-FAMILY TRANSCRIPTIONAL REGULATOR"/>
    <property type="match status" value="1"/>
</dbReference>
<feature type="domain" description="HTH araC/xylS-type" evidence="4">
    <location>
        <begin position="204"/>
        <end position="302"/>
    </location>
</feature>
<evidence type="ECO:0000256" key="1">
    <source>
        <dbReference type="ARBA" id="ARBA00023015"/>
    </source>
</evidence>
<dbReference type="GO" id="GO:0003700">
    <property type="term" value="F:DNA-binding transcription factor activity"/>
    <property type="evidence" value="ECO:0007669"/>
    <property type="project" value="InterPro"/>
</dbReference>
<sequence>MAHKKEREHIYKHAAFMQENGLPDMAGNIGLSVYTDINLAEFDAVKTDFRSDFFTILLVQKGIFRGHINRQELMLDADSLLVIAPKMIKRMVSVEKDCVISAMSFTMDLISEIGIPPGKWELYDYFTTKYSPLWHLNKADAQLVYQHFKQLVFRCEQLVKRAPFAKELLHHTFFLLLYELSAMGTRYLEQKGQTTVSRKESLVMNFTSLVQSQFREHRHLQFYAEQLYVTPKYLTETVKELTGKNAGEVIDDFVTLEAKLLLDDPQLSISQIAEILHFSDQSFFGKFFKRHTGFSPREFRNLHL</sequence>
<dbReference type="InterPro" id="IPR009057">
    <property type="entry name" value="Homeodomain-like_sf"/>
</dbReference>
<protein>
    <submittedName>
        <fullName evidence="5">AraC family transcriptional regulator</fullName>
    </submittedName>
</protein>
<evidence type="ECO:0000313" key="6">
    <source>
        <dbReference type="Proteomes" id="UP000552864"/>
    </source>
</evidence>
<dbReference type="SUPFAM" id="SSF46689">
    <property type="entry name" value="Homeodomain-like"/>
    <property type="match status" value="1"/>
</dbReference>
<keyword evidence="6" id="KW-1185">Reference proteome</keyword>
<dbReference type="Pfam" id="PF12833">
    <property type="entry name" value="HTH_18"/>
    <property type="match status" value="1"/>
</dbReference>
<dbReference type="PROSITE" id="PS01124">
    <property type="entry name" value="HTH_ARAC_FAMILY_2"/>
    <property type="match status" value="1"/>
</dbReference>
<dbReference type="SMART" id="SM00342">
    <property type="entry name" value="HTH_ARAC"/>
    <property type="match status" value="1"/>
</dbReference>
<dbReference type="EMBL" id="JABAHZ010000001">
    <property type="protein sequence ID" value="NLR77416.1"/>
    <property type="molecule type" value="Genomic_DNA"/>
</dbReference>
<name>A0A847SJ78_9BACT</name>
<accession>A0A847SJ78</accession>
<keyword evidence="3" id="KW-0804">Transcription</keyword>
<evidence type="ECO:0000256" key="3">
    <source>
        <dbReference type="ARBA" id="ARBA00023163"/>
    </source>
</evidence>
<organism evidence="5 6">
    <name type="scientific">Chitinophaga eiseniae</name>
    <dbReference type="NCBI Taxonomy" id="634771"/>
    <lineage>
        <taxon>Bacteria</taxon>
        <taxon>Pseudomonadati</taxon>
        <taxon>Bacteroidota</taxon>
        <taxon>Chitinophagia</taxon>
        <taxon>Chitinophagales</taxon>
        <taxon>Chitinophagaceae</taxon>
        <taxon>Chitinophaga</taxon>
    </lineage>
</organism>
<dbReference type="InterPro" id="IPR018060">
    <property type="entry name" value="HTH_AraC"/>
</dbReference>
<reference evidence="5 6" key="1">
    <citation type="submission" date="2020-04" db="EMBL/GenBank/DDBJ databases">
        <authorList>
            <person name="Yin C."/>
        </authorList>
    </citation>
    <scope>NUCLEOTIDE SEQUENCE [LARGE SCALE GENOMIC DNA]</scope>
    <source>
        <strain evidence="5 6">Ak56</strain>
    </source>
</reference>
<evidence type="ECO:0000313" key="5">
    <source>
        <dbReference type="EMBL" id="NLR77416.1"/>
    </source>
</evidence>
<keyword evidence="2" id="KW-0238">DNA-binding</keyword>
<dbReference type="RefSeq" id="WP_168736818.1">
    <property type="nucleotide sequence ID" value="NZ_JABAHZ010000001.1"/>
</dbReference>
<dbReference type="PANTHER" id="PTHR43280:SF32">
    <property type="entry name" value="TRANSCRIPTIONAL REGULATORY PROTEIN"/>
    <property type="match status" value="1"/>
</dbReference>
<evidence type="ECO:0000259" key="4">
    <source>
        <dbReference type="PROSITE" id="PS01124"/>
    </source>
</evidence>
<proteinExistence type="predicted"/>
<dbReference type="Proteomes" id="UP000552864">
    <property type="component" value="Unassembled WGS sequence"/>
</dbReference>
<gene>
    <name evidence="5" type="ORF">HGH91_02200</name>
</gene>